<evidence type="ECO:0000313" key="1">
    <source>
        <dbReference type="EMBL" id="KER29751.1"/>
    </source>
</evidence>
<organism evidence="1 2">
    <name type="scientific">Opisthorchis viverrini</name>
    <name type="common">Southeast Asian liver fluke</name>
    <dbReference type="NCBI Taxonomy" id="6198"/>
    <lineage>
        <taxon>Eukaryota</taxon>
        <taxon>Metazoa</taxon>
        <taxon>Spiralia</taxon>
        <taxon>Lophotrochozoa</taxon>
        <taxon>Platyhelminthes</taxon>
        <taxon>Trematoda</taxon>
        <taxon>Digenea</taxon>
        <taxon>Opisthorchiida</taxon>
        <taxon>Opisthorchiata</taxon>
        <taxon>Opisthorchiidae</taxon>
        <taxon>Opisthorchis</taxon>
    </lineage>
</organism>
<dbReference type="GeneID" id="20317850"/>
<dbReference type="AlphaFoldDB" id="A0A074ZRN9"/>
<dbReference type="CTD" id="20317850"/>
<accession>A0A074ZRN9</accession>
<gene>
    <name evidence="1" type="ORF">T265_03663</name>
</gene>
<name>A0A074ZRN9_OPIVI</name>
<dbReference type="RefSeq" id="XP_009166469.1">
    <property type="nucleotide sequence ID" value="XM_009168205.1"/>
</dbReference>
<sequence>MKLQHCAQIQLSTSYFTVSELRDKSGFARKTRGTDLKVSGSNPISTSGLLLSRLGQPDSILVFVLPSGGIATRYMFELNFHPNKRLAGRLFSVENKLKPPRLINRAGFFVTKKKDRVRLGNGLYSVRLMVCPQGVFARKLAVACRWLSKSTDLSDRSRRSAPNLAWQNRTLANLLTRHNKRSYRDVTVSVPRRPIELYWGLSPRHFHTRLVNG</sequence>
<dbReference type="KEGG" id="ovi:T265_03663"/>
<keyword evidence="2" id="KW-1185">Reference proteome</keyword>
<protein>
    <submittedName>
        <fullName evidence="1">Uncharacterized protein</fullName>
    </submittedName>
</protein>
<reference evidence="1 2" key="1">
    <citation type="submission" date="2013-11" db="EMBL/GenBank/DDBJ databases">
        <title>Opisthorchis viverrini - life in the bile duct.</title>
        <authorList>
            <person name="Young N.D."/>
            <person name="Nagarajan N."/>
            <person name="Lin S.J."/>
            <person name="Korhonen P.K."/>
            <person name="Jex A.R."/>
            <person name="Hall R.S."/>
            <person name="Safavi-Hemami H."/>
            <person name="Kaewkong W."/>
            <person name="Bertrand D."/>
            <person name="Gao S."/>
            <person name="Seet Q."/>
            <person name="Wongkham S."/>
            <person name="Teh B.T."/>
            <person name="Wongkham C."/>
            <person name="Intapan P.M."/>
            <person name="Maleewong W."/>
            <person name="Yang X."/>
            <person name="Hu M."/>
            <person name="Wang Z."/>
            <person name="Hofmann A."/>
            <person name="Sternberg P.W."/>
            <person name="Tan P."/>
            <person name="Wang J."/>
            <person name="Gasser R.B."/>
        </authorList>
    </citation>
    <scope>NUCLEOTIDE SEQUENCE [LARGE SCALE GENOMIC DNA]</scope>
</reference>
<evidence type="ECO:0000313" key="2">
    <source>
        <dbReference type="Proteomes" id="UP000054324"/>
    </source>
</evidence>
<dbReference type="Proteomes" id="UP000054324">
    <property type="component" value="Unassembled WGS sequence"/>
</dbReference>
<proteinExistence type="predicted"/>
<dbReference type="EMBL" id="KL596672">
    <property type="protein sequence ID" value="KER29751.1"/>
    <property type="molecule type" value="Genomic_DNA"/>
</dbReference>